<feature type="domain" description="AAA+ ATPase" evidence="5">
    <location>
        <begin position="207"/>
        <end position="466"/>
    </location>
</feature>
<dbReference type="InterPro" id="IPR002789">
    <property type="entry name" value="HerA_central"/>
</dbReference>
<dbReference type="InterPro" id="IPR027417">
    <property type="entry name" value="P-loop_NTPase"/>
</dbReference>
<dbReference type="EMBL" id="DSAY01000172">
    <property type="protein sequence ID" value="HDP15936.1"/>
    <property type="molecule type" value="Genomic_DNA"/>
</dbReference>
<dbReference type="Gene3D" id="1.10.8.730">
    <property type="match status" value="1"/>
</dbReference>
<name>A0A7C1CG30_9CREN</name>
<evidence type="ECO:0000256" key="4">
    <source>
        <dbReference type="ARBA" id="ARBA00048988"/>
    </source>
</evidence>
<dbReference type="AlphaFoldDB" id="A0A7C1CG30"/>
<organism evidence="6">
    <name type="scientific">Thermofilum adornatum</name>
    <dbReference type="NCBI Taxonomy" id="1365176"/>
    <lineage>
        <taxon>Archaea</taxon>
        <taxon>Thermoproteota</taxon>
        <taxon>Thermoprotei</taxon>
        <taxon>Thermofilales</taxon>
        <taxon>Thermofilaceae</taxon>
        <taxon>Thermofilum</taxon>
    </lineage>
</organism>
<dbReference type="GO" id="GO:0043138">
    <property type="term" value="F:3'-5' DNA helicase activity"/>
    <property type="evidence" value="ECO:0007669"/>
    <property type="project" value="UniProtKB-EC"/>
</dbReference>
<reference evidence="6" key="1">
    <citation type="journal article" date="2020" name="mSystems">
        <title>Genome- and Community-Level Interaction Insights into Carbon Utilization and Element Cycling Functions of Hydrothermarchaeota in Hydrothermal Sediment.</title>
        <authorList>
            <person name="Zhou Z."/>
            <person name="Liu Y."/>
            <person name="Xu W."/>
            <person name="Pan J."/>
            <person name="Luo Z.H."/>
            <person name="Li M."/>
        </authorList>
    </citation>
    <scope>NUCLEOTIDE SEQUENCE [LARGE SCALE GENOMIC DNA]</scope>
    <source>
        <strain evidence="6">SpSt-116</strain>
    </source>
</reference>
<dbReference type="GO" id="GO:0043139">
    <property type="term" value="F:5'-3' DNA helicase activity"/>
    <property type="evidence" value="ECO:0007669"/>
    <property type="project" value="UniProtKB-EC"/>
</dbReference>
<dbReference type="Gene3D" id="3.40.50.300">
    <property type="entry name" value="P-loop containing nucleotide triphosphate hydrolases"/>
    <property type="match status" value="1"/>
</dbReference>
<dbReference type="SUPFAM" id="SSF52540">
    <property type="entry name" value="P-loop containing nucleoside triphosphate hydrolases"/>
    <property type="match status" value="1"/>
</dbReference>
<evidence type="ECO:0000256" key="1">
    <source>
        <dbReference type="ARBA" id="ARBA00007816"/>
    </source>
</evidence>
<evidence type="ECO:0000256" key="2">
    <source>
        <dbReference type="ARBA" id="ARBA00034617"/>
    </source>
</evidence>
<accession>A0A7C1CG30</accession>
<evidence type="ECO:0000259" key="5">
    <source>
        <dbReference type="SMART" id="SM00382"/>
    </source>
</evidence>
<dbReference type="PANTHER" id="PTHR42957">
    <property type="entry name" value="HELICASE MJ1565-RELATED"/>
    <property type="match status" value="1"/>
</dbReference>
<comment type="similarity">
    <text evidence="1">Belongs to the HerA family.</text>
</comment>
<evidence type="ECO:0000256" key="3">
    <source>
        <dbReference type="ARBA" id="ARBA00048954"/>
    </source>
</evidence>
<dbReference type="SMART" id="SM00382">
    <property type="entry name" value="AAA"/>
    <property type="match status" value="1"/>
</dbReference>
<proteinExistence type="inferred from homology"/>
<dbReference type="PANTHER" id="PTHR42957:SF1">
    <property type="entry name" value="HELICASE MJ1565-RELATED"/>
    <property type="match status" value="1"/>
</dbReference>
<sequence>MAVWFGVDAVAGEMWLGPVFASGVRRLGVANFGRGLLIGVGERDAGVFEEVAVSAGWRVWRVEPLFPEARFLRIRVPVAVPLRGHVGLVLYRRDATKFYEGLQRAYRYGLPSAFEPYVSSALLYGSVYRGYAVLFGKGSRGLAEKFSRLKAPLLARFSWLDPLYVFTPLDVDIATRGMVSGGYTGEAGGAVEIPVFHGHSLRVREGSDNSLTIIGAPGTGKSSFLDYLLSKLDGWNVLVLDVTGEHRLLERHGYRVLEAGVDLFINPLAMGVDVAYNVILGVIEATWKEKASPIVAYTLYMALQKSGTLLDAYSHVEKLLSSSRQEDERAAAGALIRRLRPMIHPALLGHGDLPRGRTVVDLSPLPEEAKNIFSLSALYLAYFSAVRGGWSGIIVLDEADRLGDTEVANRIADELRKYNVSIWAVGHSLARVARKLADAGTLMVFATNDPDNLETLATVTGWRDAGLLGKLAYGQALVVRRGLQPVIASLYIPAEFRSRSANVNPCLRFEDTARRHGADPLELMKLYVELFPHRHVVPKIIEGGAVPRQEFEAFRQKAGKTPRQTLEALAEIYTCLENREKQASTP</sequence>
<evidence type="ECO:0000313" key="6">
    <source>
        <dbReference type="EMBL" id="HDP15936.1"/>
    </source>
</evidence>
<comment type="caution">
    <text evidence="6">The sequence shown here is derived from an EMBL/GenBank/DDBJ whole genome shotgun (WGS) entry which is preliminary data.</text>
</comment>
<comment type="catalytic activity">
    <reaction evidence="3">
        <text>ATP + H2O = ADP + phosphate + H(+)</text>
        <dbReference type="Rhea" id="RHEA:13065"/>
        <dbReference type="ChEBI" id="CHEBI:15377"/>
        <dbReference type="ChEBI" id="CHEBI:15378"/>
        <dbReference type="ChEBI" id="CHEBI:30616"/>
        <dbReference type="ChEBI" id="CHEBI:43474"/>
        <dbReference type="ChEBI" id="CHEBI:456216"/>
        <dbReference type="EC" id="5.6.2.3"/>
    </reaction>
</comment>
<comment type="catalytic activity">
    <reaction evidence="2">
        <text>Couples ATP hydrolysis with the unwinding of duplex DNA by translocating in the 3'-5' direction.</text>
        <dbReference type="EC" id="5.6.2.4"/>
    </reaction>
</comment>
<dbReference type="InterPro" id="IPR008571">
    <property type="entry name" value="HerA-like"/>
</dbReference>
<protein>
    <recommendedName>
        <fullName evidence="5">AAA+ ATPase domain-containing protein</fullName>
    </recommendedName>
</protein>
<dbReference type="Pfam" id="PF01935">
    <property type="entry name" value="DUF87"/>
    <property type="match status" value="1"/>
</dbReference>
<gene>
    <name evidence="6" type="ORF">ENN26_09225</name>
</gene>
<dbReference type="InterPro" id="IPR003593">
    <property type="entry name" value="AAA+_ATPase"/>
</dbReference>
<comment type="catalytic activity">
    <reaction evidence="4">
        <text>ATP + H2O = ADP + phosphate + H(+)</text>
        <dbReference type="Rhea" id="RHEA:13065"/>
        <dbReference type="ChEBI" id="CHEBI:15377"/>
        <dbReference type="ChEBI" id="CHEBI:15378"/>
        <dbReference type="ChEBI" id="CHEBI:30616"/>
        <dbReference type="ChEBI" id="CHEBI:43474"/>
        <dbReference type="ChEBI" id="CHEBI:456216"/>
        <dbReference type="EC" id="5.6.2.4"/>
    </reaction>
</comment>